<keyword evidence="1" id="KW-0812">Transmembrane</keyword>
<sequence>MKITMSPPTCCQRLKLTVQTWWFHFYLSRYLISSLAIVNCVLGFIHLPRKYMKLSLCTRAGYVFFTLIELRLCHDIVFALSEAMNHGIHARNSHLDGCMLICLVLSDTAILGTDFFLLVKYEPYLAWTAKQWEDSSYASIRIISPQKMAVGFPWLYMSMILLPYTFHLNSNSQGEGELTQAADWWSCMPVEYAVTCFGAFGKPRGPQSGLQGDFGAIKGKRTMEKRKGCWTWTAIWGRLARYGDVGIAQTPTYWNKYQHTALKRHISTRE</sequence>
<evidence type="ECO:0000313" key="2">
    <source>
        <dbReference type="EMBL" id="RMY88523.1"/>
    </source>
</evidence>
<evidence type="ECO:0000256" key="1">
    <source>
        <dbReference type="SAM" id="Phobius"/>
    </source>
</evidence>
<dbReference type="AlphaFoldDB" id="A0A3M7FI87"/>
<gene>
    <name evidence="2" type="ORF">D0861_04798</name>
</gene>
<comment type="caution">
    <text evidence="2">The sequence shown here is derived from an EMBL/GenBank/DDBJ whole genome shotgun (WGS) entry which is preliminary data.</text>
</comment>
<reference evidence="2 3" key="1">
    <citation type="journal article" date="2018" name="BMC Genomics">
        <title>Genomic evidence for intraspecific hybridization in a clonal and extremely halotolerant yeast.</title>
        <authorList>
            <person name="Gostincar C."/>
            <person name="Stajich J.E."/>
            <person name="Zupancic J."/>
            <person name="Zalar P."/>
            <person name="Gunde-Cimerman N."/>
        </authorList>
    </citation>
    <scope>NUCLEOTIDE SEQUENCE [LARGE SCALE GENOMIC DNA]</scope>
    <source>
        <strain evidence="2 3">EXF-2788</strain>
    </source>
</reference>
<keyword evidence="1" id="KW-1133">Transmembrane helix</keyword>
<keyword evidence="1" id="KW-0472">Membrane</keyword>
<name>A0A3M7FI87_HORWE</name>
<dbReference type="VEuPathDB" id="FungiDB:BTJ68_14418"/>
<accession>A0A3M7FI87</accession>
<protein>
    <submittedName>
        <fullName evidence="2">Uncharacterized protein</fullName>
    </submittedName>
</protein>
<dbReference type="Proteomes" id="UP000268823">
    <property type="component" value="Unassembled WGS sequence"/>
</dbReference>
<dbReference type="EMBL" id="QWIR01000078">
    <property type="protein sequence ID" value="RMY88523.1"/>
    <property type="molecule type" value="Genomic_DNA"/>
</dbReference>
<feature type="transmembrane region" description="Helical" evidence="1">
    <location>
        <begin position="23"/>
        <end position="45"/>
    </location>
</feature>
<organism evidence="2 3">
    <name type="scientific">Hortaea werneckii</name>
    <name type="common">Black yeast</name>
    <name type="synonym">Cladosporium werneckii</name>
    <dbReference type="NCBI Taxonomy" id="91943"/>
    <lineage>
        <taxon>Eukaryota</taxon>
        <taxon>Fungi</taxon>
        <taxon>Dikarya</taxon>
        <taxon>Ascomycota</taxon>
        <taxon>Pezizomycotina</taxon>
        <taxon>Dothideomycetes</taxon>
        <taxon>Dothideomycetidae</taxon>
        <taxon>Mycosphaerellales</taxon>
        <taxon>Teratosphaeriaceae</taxon>
        <taxon>Hortaea</taxon>
    </lineage>
</organism>
<proteinExistence type="predicted"/>
<evidence type="ECO:0000313" key="3">
    <source>
        <dbReference type="Proteomes" id="UP000268823"/>
    </source>
</evidence>
<dbReference type="OrthoDB" id="10432914at2759"/>